<gene>
    <name evidence="1" type="ORF">C4N19_03035</name>
</gene>
<proteinExistence type="predicted"/>
<dbReference type="RefSeq" id="WP_005886085.1">
    <property type="nucleotide sequence ID" value="NZ_CP028102.1"/>
</dbReference>
<dbReference type="Proteomes" id="UP000240258">
    <property type="component" value="Chromosome"/>
</dbReference>
<organism evidence="1 2">
    <name type="scientific">Fusobacterium mortiferum ATCC 9817</name>
    <dbReference type="NCBI Taxonomy" id="469616"/>
    <lineage>
        <taxon>Bacteria</taxon>
        <taxon>Fusobacteriati</taxon>
        <taxon>Fusobacteriota</taxon>
        <taxon>Fusobacteriia</taxon>
        <taxon>Fusobacteriales</taxon>
        <taxon>Fusobacteriaceae</taxon>
        <taxon>Fusobacterium</taxon>
    </lineage>
</organism>
<dbReference type="GeneID" id="62762479"/>
<keyword evidence="2" id="KW-1185">Reference proteome</keyword>
<name>A0ABN5J6J9_FUSMR</name>
<accession>A0ABN5J6J9</accession>
<sequence length="123" mass="14780">MERLGCNFSYTKYERISESREKLNLISKILKILNYKQLLKVNPIRCLTFTIYDIKKIGKILKIGQEFTLCLEVMKKVKEARGLEENLSEYRYREMLLSKNKKKKLFVCEKYIENTIINQFLNQ</sequence>
<evidence type="ECO:0000313" key="1">
    <source>
        <dbReference type="EMBL" id="AVQ18142.1"/>
    </source>
</evidence>
<protein>
    <submittedName>
        <fullName evidence="1">Uncharacterized protein</fullName>
    </submittedName>
</protein>
<reference evidence="2" key="1">
    <citation type="journal article" date="2018" name="MSphere">
        <title>Fusobacterium Genomics Using MinION and Illumina Sequencing Enables Genome Completion and Correction.</title>
        <authorList>
            <person name="Todd S.M."/>
            <person name="Settlage R.E."/>
            <person name="Lahmers K.K."/>
            <person name="Slade D.J."/>
        </authorList>
    </citation>
    <scope>NUCLEOTIDE SEQUENCE [LARGE SCALE GENOMIC DNA]</scope>
    <source>
        <strain evidence="2">ATCC 9817</strain>
    </source>
</reference>
<dbReference type="EMBL" id="CP028102">
    <property type="protein sequence ID" value="AVQ18142.1"/>
    <property type="molecule type" value="Genomic_DNA"/>
</dbReference>
<evidence type="ECO:0000313" key="2">
    <source>
        <dbReference type="Proteomes" id="UP000240258"/>
    </source>
</evidence>